<dbReference type="AlphaFoldDB" id="A0A9K3JEZ8"/>
<sequence length="128" mass="14298">MNEKIEDVQAGNNALNEMIDELLTTNVDLNDSNATLSGANEIMQKELEDLKADKENKSRQLEMLYAVIEDRLGLNVQAAYDEIGIRRAEARRMESQQRDAQEAADVAKDKGKGIATEEVLESSSQKKQ</sequence>
<reference evidence="2" key="1">
    <citation type="journal article" date="2017" name="Nature">
        <title>The sunflower genome provides insights into oil metabolism, flowering and Asterid evolution.</title>
        <authorList>
            <person name="Badouin H."/>
            <person name="Gouzy J."/>
            <person name="Grassa C.J."/>
            <person name="Murat F."/>
            <person name="Staton S.E."/>
            <person name="Cottret L."/>
            <person name="Lelandais-Briere C."/>
            <person name="Owens G.L."/>
            <person name="Carrere S."/>
            <person name="Mayjonade B."/>
            <person name="Legrand L."/>
            <person name="Gill N."/>
            <person name="Kane N.C."/>
            <person name="Bowers J.E."/>
            <person name="Hubner S."/>
            <person name="Bellec A."/>
            <person name="Berard A."/>
            <person name="Berges H."/>
            <person name="Blanchet N."/>
            <person name="Boniface M.C."/>
            <person name="Brunel D."/>
            <person name="Catrice O."/>
            <person name="Chaidir N."/>
            <person name="Claudel C."/>
            <person name="Donnadieu C."/>
            <person name="Faraut T."/>
            <person name="Fievet G."/>
            <person name="Helmstetter N."/>
            <person name="King M."/>
            <person name="Knapp S.J."/>
            <person name="Lai Z."/>
            <person name="Le Paslier M.C."/>
            <person name="Lippi Y."/>
            <person name="Lorenzon L."/>
            <person name="Mandel J.R."/>
            <person name="Marage G."/>
            <person name="Marchand G."/>
            <person name="Marquand E."/>
            <person name="Bret-Mestries E."/>
            <person name="Morien E."/>
            <person name="Nambeesan S."/>
            <person name="Nguyen T."/>
            <person name="Pegot-Espagnet P."/>
            <person name="Pouilly N."/>
            <person name="Raftis F."/>
            <person name="Sallet E."/>
            <person name="Schiex T."/>
            <person name="Thomas J."/>
            <person name="Vandecasteele C."/>
            <person name="Vares D."/>
            <person name="Vear F."/>
            <person name="Vautrin S."/>
            <person name="Crespi M."/>
            <person name="Mangin B."/>
            <person name="Burke J.M."/>
            <person name="Salse J."/>
            <person name="Munos S."/>
            <person name="Vincourt P."/>
            <person name="Rieseberg L.H."/>
            <person name="Langlade N.B."/>
        </authorList>
    </citation>
    <scope>NUCLEOTIDE SEQUENCE</scope>
    <source>
        <tissue evidence="2">Leaves</tissue>
    </source>
</reference>
<protein>
    <submittedName>
        <fullName evidence="2">Uncharacterized protein</fullName>
    </submittedName>
</protein>
<evidence type="ECO:0000256" key="1">
    <source>
        <dbReference type="SAM" id="MobiDB-lite"/>
    </source>
</evidence>
<gene>
    <name evidence="2" type="ORF">HanXRQr2_Chr03g0104001</name>
</gene>
<dbReference type="Gramene" id="mRNA:HanXRQr2_Chr03g0104001">
    <property type="protein sequence ID" value="CDS:HanXRQr2_Chr03g0104001.1"/>
    <property type="gene ID" value="HanXRQr2_Chr03g0104001"/>
</dbReference>
<name>A0A9K3JEZ8_HELAN</name>
<accession>A0A9K3JEZ8</accession>
<reference evidence="2" key="2">
    <citation type="submission" date="2020-06" db="EMBL/GenBank/DDBJ databases">
        <title>Helianthus annuus Genome sequencing and assembly Release 2.</title>
        <authorList>
            <person name="Gouzy J."/>
            <person name="Langlade N."/>
            <person name="Munos S."/>
        </authorList>
    </citation>
    <scope>NUCLEOTIDE SEQUENCE</scope>
    <source>
        <tissue evidence="2">Leaves</tissue>
    </source>
</reference>
<dbReference type="Proteomes" id="UP000215914">
    <property type="component" value="Unassembled WGS sequence"/>
</dbReference>
<evidence type="ECO:0000313" key="2">
    <source>
        <dbReference type="EMBL" id="KAF5813884.1"/>
    </source>
</evidence>
<proteinExistence type="predicted"/>
<feature type="region of interest" description="Disordered" evidence="1">
    <location>
        <begin position="92"/>
        <end position="128"/>
    </location>
</feature>
<organism evidence="2 3">
    <name type="scientific">Helianthus annuus</name>
    <name type="common">Common sunflower</name>
    <dbReference type="NCBI Taxonomy" id="4232"/>
    <lineage>
        <taxon>Eukaryota</taxon>
        <taxon>Viridiplantae</taxon>
        <taxon>Streptophyta</taxon>
        <taxon>Embryophyta</taxon>
        <taxon>Tracheophyta</taxon>
        <taxon>Spermatophyta</taxon>
        <taxon>Magnoliopsida</taxon>
        <taxon>eudicotyledons</taxon>
        <taxon>Gunneridae</taxon>
        <taxon>Pentapetalae</taxon>
        <taxon>asterids</taxon>
        <taxon>campanulids</taxon>
        <taxon>Asterales</taxon>
        <taxon>Asteraceae</taxon>
        <taxon>Asteroideae</taxon>
        <taxon>Heliantheae alliance</taxon>
        <taxon>Heliantheae</taxon>
        <taxon>Helianthus</taxon>
    </lineage>
</organism>
<keyword evidence="3" id="KW-1185">Reference proteome</keyword>
<dbReference type="EMBL" id="MNCJ02000318">
    <property type="protein sequence ID" value="KAF5813884.1"/>
    <property type="molecule type" value="Genomic_DNA"/>
</dbReference>
<comment type="caution">
    <text evidence="2">The sequence shown here is derived from an EMBL/GenBank/DDBJ whole genome shotgun (WGS) entry which is preliminary data.</text>
</comment>
<evidence type="ECO:0000313" key="3">
    <source>
        <dbReference type="Proteomes" id="UP000215914"/>
    </source>
</evidence>
<feature type="compositionally biased region" description="Basic and acidic residues" evidence="1">
    <location>
        <begin position="92"/>
        <end position="112"/>
    </location>
</feature>